<feature type="transmembrane region" description="Helical" evidence="5">
    <location>
        <begin position="35"/>
        <end position="51"/>
    </location>
</feature>
<keyword evidence="8" id="KW-1185">Reference proteome</keyword>
<accession>A0ABQ2NIS8</accession>
<evidence type="ECO:0000259" key="6">
    <source>
        <dbReference type="Pfam" id="PF05154"/>
    </source>
</evidence>
<feature type="domain" description="TM2" evidence="6">
    <location>
        <begin position="31"/>
        <end position="76"/>
    </location>
</feature>
<feature type="transmembrane region" description="Helical" evidence="5">
    <location>
        <begin position="135"/>
        <end position="153"/>
    </location>
</feature>
<feature type="transmembrane region" description="Helical" evidence="5">
    <location>
        <begin position="56"/>
        <end position="73"/>
    </location>
</feature>
<sequence length="348" mass="41401">MANFSLLVQKKYNSLASEQKQIFIDEYNRKKKTKWVAFILWFFFGWHYAYLKKWGWLILFIFTAGGFFIWWIIDLFRVSKMVNEYNNNLALEILRDITLMFGDKKDVSSTQETKNLKNDVNAHYLTSRNESEESYLWFVLPVLIVVFFGVSAYTKPDRLKMENTIISKMVEYDNSLFEEKREEYTKIFITNYLKSEGYNNIVLYESNWLVLRKLEIIDSDTSEKLINAYGFLGMTFVNLNYKNNREVYFDDLEKQDIEISSGNLIEEVKDTRGIEEIKKDFTWLYSKNEFINNIESKNYRVLELQKGDVVNVLEYGMSNNEMIKVKVEKNGMVYEGYIIPSAINKNNY</sequence>
<keyword evidence="2 5" id="KW-0812">Transmembrane</keyword>
<evidence type="ECO:0000256" key="4">
    <source>
        <dbReference type="ARBA" id="ARBA00023136"/>
    </source>
</evidence>
<name>A0ABQ2NIS8_9FLAO</name>
<evidence type="ECO:0000256" key="2">
    <source>
        <dbReference type="ARBA" id="ARBA00022692"/>
    </source>
</evidence>
<keyword evidence="3 5" id="KW-1133">Transmembrane helix</keyword>
<dbReference type="EMBL" id="BMLV01000003">
    <property type="protein sequence ID" value="GGP04396.1"/>
    <property type="molecule type" value="Genomic_DNA"/>
</dbReference>
<comment type="caution">
    <text evidence="7">The sequence shown here is derived from an EMBL/GenBank/DDBJ whole genome shotgun (WGS) entry which is preliminary data.</text>
</comment>
<proteinExistence type="predicted"/>
<dbReference type="PANTHER" id="PTHR21016:SF25">
    <property type="entry name" value="TM2 DOMAIN-CONTAINING PROTEIN DDB_G0277895-RELATED"/>
    <property type="match status" value="1"/>
</dbReference>
<evidence type="ECO:0000256" key="1">
    <source>
        <dbReference type="ARBA" id="ARBA00004141"/>
    </source>
</evidence>
<gene>
    <name evidence="7" type="ORF">GCM10010992_16670</name>
</gene>
<evidence type="ECO:0000313" key="8">
    <source>
        <dbReference type="Proteomes" id="UP000620064"/>
    </source>
</evidence>
<evidence type="ECO:0000256" key="3">
    <source>
        <dbReference type="ARBA" id="ARBA00022989"/>
    </source>
</evidence>
<dbReference type="Pfam" id="PF05154">
    <property type="entry name" value="TM2"/>
    <property type="match status" value="1"/>
</dbReference>
<keyword evidence="4 5" id="KW-0472">Membrane</keyword>
<dbReference type="InterPro" id="IPR050932">
    <property type="entry name" value="TM2D1-3-like"/>
</dbReference>
<comment type="subcellular location">
    <subcellularLocation>
        <location evidence="1">Membrane</location>
        <topology evidence="1">Multi-pass membrane protein</topology>
    </subcellularLocation>
</comment>
<organism evidence="7 8">
    <name type="scientific">Cloacibacterium rupense</name>
    <dbReference type="NCBI Taxonomy" id="517423"/>
    <lineage>
        <taxon>Bacteria</taxon>
        <taxon>Pseudomonadati</taxon>
        <taxon>Bacteroidota</taxon>
        <taxon>Flavobacteriia</taxon>
        <taxon>Flavobacteriales</taxon>
        <taxon>Weeksellaceae</taxon>
    </lineage>
</organism>
<evidence type="ECO:0000256" key="5">
    <source>
        <dbReference type="SAM" id="Phobius"/>
    </source>
</evidence>
<reference evidence="8" key="1">
    <citation type="journal article" date="2019" name="Int. J. Syst. Evol. Microbiol.">
        <title>The Global Catalogue of Microorganisms (GCM) 10K type strain sequencing project: providing services to taxonomists for standard genome sequencing and annotation.</title>
        <authorList>
            <consortium name="The Broad Institute Genomics Platform"/>
            <consortium name="The Broad Institute Genome Sequencing Center for Infectious Disease"/>
            <person name="Wu L."/>
            <person name="Ma J."/>
        </authorList>
    </citation>
    <scope>NUCLEOTIDE SEQUENCE [LARGE SCALE GENOMIC DNA]</scope>
    <source>
        <strain evidence="8">CGMCC 1.7656</strain>
    </source>
</reference>
<evidence type="ECO:0000313" key="7">
    <source>
        <dbReference type="EMBL" id="GGP04396.1"/>
    </source>
</evidence>
<dbReference type="RefSeq" id="WP_229663412.1">
    <property type="nucleotide sequence ID" value="NZ_BMLV01000003.1"/>
</dbReference>
<dbReference type="InterPro" id="IPR007829">
    <property type="entry name" value="TM2"/>
</dbReference>
<dbReference type="Proteomes" id="UP000620064">
    <property type="component" value="Unassembled WGS sequence"/>
</dbReference>
<protein>
    <recommendedName>
        <fullName evidence="6">TM2 domain-containing protein</fullName>
    </recommendedName>
</protein>
<dbReference type="PANTHER" id="PTHR21016">
    <property type="entry name" value="BETA-AMYLOID BINDING PROTEIN-RELATED"/>
    <property type="match status" value="1"/>
</dbReference>